<gene>
    <name evidence="1" type="ORF">EPI10_004943</name>
</gene>
<dbReference type="SUPFAM" id="SSF56219">
    <property type="entry name" value="DNase I-like"/>
    <property type="match status" value="1"/>
</dbReference>
<dbReference type="OrthoDB" id="1750221at2759"/>
<organism evidence="1 2">
    <name type="scientific">Gossypium australe</name>
    <dbReference type="NCBI Taxonomy" id="47621"/>
    <lineage>
        <taxon>Eukaryota</taxon>
        <taxon>Viridiplantae</taxon>
        <taxon>Streptophyta</taxon>
        <taxon>Embryophyta</taxon>
        <taxon>Tracheophyta</taxon>
        <taxon>Spermatophyta</taxon>
        <taxon>Magnoliopsida</taxon>
        <taxon>eudicotyledons</taxon>
        <taxon>Gunneridae</taxon>
        <taxon>Pentapetalae</taxon>
        <taxon>rosids</taxon>
        <taxon>malvids</taxon>
        <taxon>Malvales</taxon>
        <taxon>Malvaceae</taxon>
        <taxon>Malvoideae</taxon>
        <taxon>Gossypium</taxon>
    </lineage>
</organism>
<reference evidence="1" key="1">
    <citation type="submission" date="2019-08" db="EMBL/GenBank/DDBJ databases">
        <authorList>
            <person name="Liu F."/>
        </authorList>
    </citation>
    <scope>NUCLEOTIDE SEQUENCE [LARGE SCALE GENOMIC DNA]</scope>
    <source>
        <strain evidence="1">PA1801</strain>
        <tissue evidence="1">Leaf</tissue>
    </source>
</reference>
<accession>A0A5B6WLK9</accession>
<keyword evidence="2" id="KW-1185">Reference proteome</keyword>
<dbReference type="InterPro" id="IPR036691">
    <property type="entry name" value="Endo/exonu/phosph_ase_sf"/>
</dbReference>
<sequence length="80" mass="9210">MYSFEKSGGVQRDQKRMEAFRDTLEECQLMDIGYSGGNLSETNIRERLDRGVANEKWITLFPMGNIQHLPYSTSDHCPPL</sequence>
<dbReference type="AlphaFoldDB" id="A0A5B6WLK9"/>
<evidence type="ECO:0000313" key="1">
    <source>
        <dbReference type="EMBL" id="KAA3482719.1"/>
    </source>
</evidence>
<comment type="caution">
    <text evidence="1">The sequence shown here is derived from an EMBL/GenBank/DDBJ whole genome shotgun (WGS) entry which is preliminary data.</text>
</comment>
<dbReference type="GO" id="GO:0003964">
    <property type="term" value="F:RNA-directed DNA polymerase activity"/>
    <property type="evidence" value="ECO:0007669"/>
    <property type="project" value="UniProtKB-KW"/>
</dbReference>
<dbReference type="Proteomes" id="UP000325315">
    <property type="component" value="Unassembled WGS sequence"/>
</dbReference>
<dbReference type="Gene3D" id="3.60.10.10">
    <property type="entry name" value="Endonuclease/exonuclease/phosphatase"/>
    <property type="match status" value="1"/>
</dbReference>
<dbReference type="PANTHER" id="PTHR33710:SF62">
    <property type="entry name" value="DUF4283 DOMAIN PROTEIN"/>
    <property type="match status" value="1"/>
</dbReference>
<keyword evidence="1" id="KW-0808">Transferase</keyword>
<dbReference type="PANTHER" id="PTHR33710">
    <property type="entry name" value="BNAC02G09200D PROTEIN"/>
    <property type="match status" value="1"/>
</dbReference>
<keyword evidence="1" id="KW-0548">Nucleotidyltransferase</keyword>
<evidence type="ECO:0000313" key="2">
    <source>
        <dbReference type="Proteomes" id="UP000325315"/>
    </source>
</evidence>
<keyword evidence="1" id="KW-0695">RNA-directed DNA polymerase</keyword>
<dbReference type="EMBL" id="SMMG02000002">
    <property type="protein sequence ID" value="KAA3482719.1"/>
    <property type="molecule type" value="Genomic_DNA"/>
</dbReference>
<name>A0A5B6WLK9_9ROSI</name>
<protein>
    <submittedName>
        <fullName evidence="1">Reverse transcriptase</fullName>
    </submittedName>
</protein>
<proteinExistence type="predicted"/>